<dbReference type="GeneID" id="37122307"/>
<evidence type="ECO:0000313" key="2">
    <source>
        <dbReference type="EMBL" id="PYH35534.1"/>
    </source>
</evidence>
<name>A0A318YMQ5_ASPNB</name>
<accession>A0A318YMQ5</accession>
<protein>
    <submittedName>
        <fullName evidence="2">Uncharacterized protein</fullName>
    </submittedName>
</protein>
<gene>
    <name evidence="2" type="ORF">BO87DRAFT_31944</name>
</gene>
<reference evidence="2" key="1">
    <citation type="submission" date="2016-12" db="EMBL/GenBank/DDBJ databases">
        <title>The genomes of Aspergillus section Nigri reveals drivers in fungal speciation.</title>
        <authorList>
            <consortium name="DOE Joint Genome Institute"/>
            <person name="Vesth T.C."/>
            <person name="Nybo J."/>
            <person name="Theobald S."/>
            <person name="Brandl J."/>
            <person name="Frisvad J.C."/>
            <person name="Nielsen K.F."/>
            <person name="Lyhne E.K."/>
            <person name="Kogle M.E."/>
            <person name="Kuo A."/>
            <person name="Riley R."/>
            <person name="Clum A."/>
            <person name="Nolan M."/>
            <person name="Lipzen A."/>
            <person name="Salamov A."/>
            <person name="Henrissat B."/>
            <person name="Wiebenga A."/>
            <person name="De Vries R.P."/>
            <person name="Grigoriev I.V."/>
            <person name="Mortensen U.H."/>
            <person name="Andersen M.R."/>
            <person name="Baker S.E."/>
        </authorList>
    </citation>
    <scope>NUCLEOTIDE SEQUENCE [LARGE SCALE GENOMIC DNA]</scope>
    <source>
        <strain evidence="2">CBS 115656</strain>
    </source>
</reference>
<evidence type="ECO:0000256" key="1">
    <source>
        <dbReference type="SAM" id="MobiDB-lite"/>
    </source>
</evidence>
<keyword evidence="3" id="KW-1185">Reference proteome</keyword>
<organism evidence="2 3">
    <name type="scientific">Aspergillus neoniger (strain CBS 115656)</name>
    <dbReference type="NCBI Taxonomy" id="1448310"/>
    <lineage>
        <taxon>Eukaryota</taxon>
        <taxon>Fungi</taxon>
        <taxon>Dikarya</taxon>
        <taxon>Ascomycota</taxon>
        <taxon>Pezizomycotina</taxon>
        <taxon>Eurotiomycetes</taxon>
        <taxon>Eurotiomycetidae</taxon>
        <taxon>Eurotiales</taxon>
        <taxon>Aspergillaceae</taxon>
        <taxon>Aspergillus</taxon>
        <taxon>Aspergillus subgen. Circumdati</taxon>
    </lineage>
</organism>
<dbReference type="AlphaFoldDB" id="A0A318YMQ5"/>
<sequence>MQRIKSISTRILPFWSSEHSKHRVTRKDMMVYSSGVSSNPKLQISSRDTVECEYERKEKHWREREREVKRGGQEERKEKQKSEREEKKR</sequence>
<feature type="compositionally biased region" description="Polar residues" evidence="1">
    <location>
        <begin position="35"/>
        <end position="47"/>
    </location>
</feature>
<feature type="region of interest" description="Disordered" evidence="1">
    <location>
        <begin position="35"/>
        <end position="89"/>
    </location>
</feature>
<feature type="compositionally biased region" description="Basic and acidic residues" evidence="1">
    <location>
        <begin position="48"/>
        <end position="89"/>
    </location>
</feature>
<dbReference type="Proteomes" id="UP000247647">
    <property type="component" value="Unassembled WGS sequence"/>
</dbReference>
<proteinExistence type="predicted"/>
<evidence type="ECO:0000313" key="3">
    <source>
        <dbReference type="Proteomes" id="UP000247647"/>
    </source>
</evidence>
<dbReference type="EMBL" id="KZ821456">
    <property type="protein sequence ID" value="PYH35534.1"/>
    <property type="molecule type" value="Genomic_DNA"/>
</dbReference>
<dbReference type="RefSeq" id="XP_025481012.1">
    <property type="nucleotide sequence ID" value="XM_025619851.1"/>
</dbReference>